<accession>A0A0G4HLR2</accession>
<evidence type="ECO:0000256" key="1">
    <source>
        <dbReference type="SAM" id="SignalP"/>
    </source>
</evidence>
<name>A0A0G4HLR2_9ALVE</name>
<organism evidence="2">
    <name type="scientific">Chromera velia CCMP2878</name>
    <dbReference type="NCBI Taxonomy" id="1169474"/>
    <lineage>
        <taxon>Eukaryota</taxon>
        <taxon>Sar</taxon>
        <taxon>Alveolata</taxon>
        <taxon>Colpodellida</taxon>
        <taxon>Chromeraceae</taxon>
        <taxon>Chromera</taxon>
    </lineage>
</organism>
<evidence type="ECO:0000313" key="2">
    <source>
        <dbReference type="EMBL" id="CEM45067.1"/>
    </source>
</evidence>
<sequence length="264" mass="29186">MPRLVLFAFCTLTFASGNLSWFFSPVVSSSFLQKPCQCRPGNGGPFTLHFNSCSFFWGVAHPDDRIKLTGPCSVEISMSPEGGVQWLVKMKDRPEVPAGFFYFPVVPHSSQNRLSLTPSDYWNKVGKTGVAEPAALEAPMTITVTHQLKDLEDKQGRQDWLEEKRDPKEAEITAERNRLLSLGKTVEAGAVFRTEGGTLKLMEPTSESDMSLPTVEAMWRKCNGYADPKNGKALTGMTLLERPTKMAQKGGLKVTLWTVAEGSH</sequence>
<dbReference type="AlphaFoldDB" id="A0A0G4HLR2"/>
<feature type="chain" id="PRO_5005191608" evidence="1">
    <location>
        <begin position="18"/>
        <end position="264"/>
    </location>
</feature>
<keyword evidence="1" id="KW-0732">Signal</keyword>
<protein>
    <submittedName>
        <fullName evidence="2">Uncharacterized protein</fullName>
    </submittedName>
</protein>
<dbReference type="EMBL" id="CDMZ01003091">
    <property type="protein sequence ID" value="CEM45067.1"/>
    <property type="molecule type" value="Genomic_DNA"/>
</dbReference>
<dbReference type="VEuPathDB" id="CryptoDB:Cvel_28864"/>
<proteinExistence type="predicted"/>
<reference evidence="2" key="1">
    <citation type="submission" date="2014-11" db="EMBL/GenBank/DDBJ databases">
        <authorList>
            <person name="Otto D Thomas"/>
            <person name="Naeem Raeece"/>
        </authorList>
    </citation>
    <scope>NUCLEOTIDE SEQUENCE</scope>
</reference>
<feature type="signal peptide" evidence="1">
    <location>
        <begin position="1"/>
        <end position="17"/>
    </location>
</feature>
<gene>
    <name evidence="2" type="ORF">Cvel_28864</name>
</gene>